<reference evidence="1" key="1">
    <citation type="submission" date="2021-01" db="EMBL/GenBank/DDBJ databases">
        <authorList>
            <consortium name="Genoscope - CEA"/>
            <person name="William W."/>
        </authorList>
    </citation>
    <scope>NUCLEOTIDE SEQUENCE</scope>
</reference>
<dbReference type="EMBL" id="CAJJDN010000099">
    <property type="protein sequence ID" value="CAD8111760.1"/>
    <property type="molecule type" value="Genomic_DNA"/>
</dbReference>
<evidence type="ECO:0000313" key="2">
    <source>
        <dbReference type="Proteomes" id="UP000692954"/>
    </source>
</evidence>
<evidence type="ECO:0000313" key="1">
    <source>
        <dbReference type="EMBL" id="CAD8111760.1"/>
    </source>
</evidence>
<name>A0A8S1QBM1_9CILI</name>
<proteinExistence type="predicted"/>
<dbReference type="AlphaFoldDB" id="A0A8S1QBM1"/>
<sequence length="66" mass="7979">MRNQINRKSAGFLRISQTDFLEDRRINQCLKKCIVSQELNEWKQNDYIQIGQSSYTNYKVFVFKEN</sequence>
<gene>
    <name evidence="1" type="ORF">PSON_ATCC_30995.1.T0990044</name>
</gene>
<keyword evidence="2" id="KW-1185">Reference proteome</keyword>
<comment type="caution">
    <text evidence="1">The sequence shown here is derived from an EMBL/GenBank/DDBJ whole genome shotgun (WGS) entry which is preliminary data.</text>
</comment>
<dbReference type="Proteomes" id="UP000692954">
    <property type="component" value="Unassembled WGS sequence"/>
</dbReference>
<protein>
    <submittedName>
        <fullName evidence="1">Uncharacterized protein</fullName>
    </submittedName>
</protein>
<organism evidence="1 2">
    <name type="scientific">Paramecium sonneborni</name>
    <dbReference type="NCBI Taxonomy" id="65129"/>
    <lineage>
        <taxon>Eukaryota</taxon>
        <taxon>Sar</taxon>
        <taxon>Alveolata</taxon>
        <taxon>Ciliophora</taxon>
        <taxon>Intramacronucleata</taxon>
        <taxon>Oligohymenophorea</taxon>
        <taxon>Peniculida</taxon>
        <taxon>Parameciidae</taxon>
        <taxon>Paramecium</taxon>
    </lineage>
</organism>
<accession>A0A8S1QBM1</accession>